<dbReference type="Pfam" id="PF03961">
    <property type="entry name" value="FapA"/>
    <property type="match status" value="1"/>
</dbReference>
<dbReference type="InterPro" id="IPR032782">
    <property type="entry name" value="KhpB_N"/>
</dbReference>
<protein>
    <submittedName>
        <fullName evidence="3">DUF342 domain-containing protein</fullName>
    </submittedName>
</protein>
<dbReference type="OrthoDB" id="1279at2"/>
<reference evidence="3 4" key="1">
    <citation type="submission" date="2019-04" db="EMBL/GenBank/DDBJ databases">
        <title>Cohnella sp. nov., isolated from soil.</title>
        <authorList>
            <person name="Kim W."/>
        </authorList>
    </citation>
    <scope>NUCLEOTIDE SEQUENCE [LARGE SCALE GENOMIC DNA]</scope>
    <source>
        <strain evidence="3 4">CAU 1483</strain>
    </source>
</reference>
<dbReference type="Proteomes" id="UP000309673">
    <property type="component" value="Unassembled WGS sequence"/>
</dbReference>
<evidence type="ECO:0000313" key="3">
    <source>
        <dbReference type="EMBL" id="TJY42848.1"/>
    </source>
</evidence>
<dbReference type="Pfam" id="PF14804">
    <property type="entry name" value="Jag_N"/>
    <property type="match status" value="1"/>
</dbReference>
<dbReference type="Pfam" id="PF20250">
    <property type="entry name" value="FapA_N"/>
    <property type="match status" value="1"/>
</dbReference>
<keyword evidence="4" id="KW-1185">Reference proteome</keyword>
<comment type="caution">
    <text evidence="3">The sequence shown here is derived from an EMBL/GenBank/DDBJ whole genome shotgun (WGS) entry which is preliminary data.</text>
</comment>
<dbReference type="EMBL" id="SUPK01000003">
    <property type="protein sequence ID" value="TJY42848.1"/>
    <property type="molecule type" value="Genomic_DNA"/>
</dbReference>
<feature type="domain" description="RNA-binding protein KhpB N-terminal" evidence="2">
    <location>
        <begin position="9"/>
        <end position="60"/>
    </location>
</feature>
<evidence type="ECO:0000313" key="4">
    <source>
        <dbReference type="Proteomes" id="UP000309673"/>
    </source>
</evidence>
<dbReference type="AlphaFoldDB" id="A0A4U0FDN2"/>
<keyword evidence="1" id="KW-0175">Coiled coil</keyword>
<proteinExistence type="predicted"/>
<dbReference type="PANTHER" id="PTHR38032:SF1">
    <property type="entry name" value="RNA-BINDING PROTEIN KHPB N-TERMINAL DOMAIN-CONTAINING PROTEIN"/>
    <property type="match status" value="1"/>
</dbReference>
<dbReference type="InterPro" id="IPR046866">
    <property type="entry name" value="FapA_N"/>
</dbReference>
<dbReference type="InterPro" id="IPR046865">
    <property type="entry name" value="FapA_b_solenoid"/>
</dbReference>
<evidence type="ECO:0000256" key="1">
    <source>
        <dbReference type="SAM" id="Coils"/>
    </source>
</evidence>
<feature type="coiled-coil region" evidence="1">
    <location>
        <begin position="16"/>
        <end position="43"/>
    </location>
</feature>
<name>A0A4U0FDN2_9BACL</name>
<dbReference type="InterPro" id="IPR005646">
    <property type="entry name" value="FapA"/>
</dbReference>
<gene>
    <name evidence="3" type="ORF">E5161_08400</name>
</gene>
<sequence length="686" mass="74717">MAPQGKSIISKGKTVKEAVKLALNLLNETIDQVEIEIIENESKGILGLGARPAVVRVTAGKADFRETDPEQEVRNLTLPEQASIAALLQSKQLVKPPEPEDLSGKVWVTNGRIHCKDAPDKYPLLSPGKDVRLYKNNELAEKTVIIKQSDDLRVELEEDVQAPEWELQISPDKMEASLKIVPGFRMERKLKDKAPDSYIQLEIVEKKTVVTDIDTRQVTEKLREIGVVYGVDYTEVAKACACVHPGTFVIARGTPPTPGTHGHFVPLKEVEIKKGLKERTDGTVDYREFQEFPSVERGQVLGMIEPPVPGTPGTTVTGEVVVPPEVFPLVLNEGIGVLVLEDGSRVIATEAGQPEIKLKGRTARISVVPKLLIGKDIDLEVGNIRYVGDVEVLGSVQEGMLVEAMGNVWVHQNVHSAKISSGGSVVVKNNIIGSEITSGKSTLLLAELHEILGALIPQLRQMEAAIKQLQTVSAFKVSSFSRSGLGSLIKILCDGKFKSFPVIMTSFIQKIDSGADILDADWLQLREQLHKGFVMMNASNLASVEDFSRLTDTVEQHYILSRDSDDESDCFIKAGYVHNSELYCSGDISISTRGTYHSKVRAAGSIDVEGVVRGGEIHASKGVRIGEAGTRGGVGTKIVVPDRETIQIEMAMEGTIIQVGKRMHKFSVQTPNVTARLGDDGLLIIG</sequence>
<dbReference type="RefSeq" id="WP_136777267.1">
    <property type="nucleotide sequence ID" value="NZ_SUPK01000003.1"/>
</dbReference>
<accession>A0A4U0FDN2</accession>
<dbReference type="SMART" id="SM01245">
    <property type="entry name" value="Jag_N"/>
    <property type="match status" value="1"/>
</dbReference>
<evidence type="ECO:0000259" key="2">
    <source>
        <dbReference type="SMART" id="SM01245"/>
    </source>
</evidence>
<organism evidence="3 4">
    <name type="scientific">Cohnella pontilimi</name>
    <dbReference type="NCBI Taxonomy" id="2564100"/>
    <lineage>
        <taxon>Bacteria</taxon>
        <taxon>Bacillati</taxon>
        <taxon>Bacillota</taxon>
        <taxon>Bacilli</taxon>
        <taxon>Bacillales</taxon>
        <taxon>Paenibacillaceae</taxon>
        <taxon>Cohnella</taxon>
    </lineage>
</organism>
<dbReference type="InterPro" id="IPR038247">
    <property type="entry name" value="Jag_N_dom_sf"/>
</dbReference>
<dbReference type="Gene3D" id="3.30.30.80">
    <property type="entry name" value="probable RNA-binding protein from clostridium symbiosum atcc 14940"/>
    <property type="match status" value="1"/>
</dbReference>
<dbReference type="PANTHER" id="PTHR38032">
    <property type="entry name" value="POLYMERASE-RELATED"/>
    <property type="match status" value="1"/>
</dbReference>